<sequence length="738" mass="79158">MKIKLSFLSFLFLSFTCLLSSQIINGASLRDDTHKTYIVYMGDPLKVDHASVSSLHTSMLHGVIGSKASTSLLYSYKKSFNGFAAKLTEEEKHRVAKLDGVVSVFPNRKKQVHTTRSWDFMGLSQQVNRTALESDIIIGVLDTGISPESDSFRDQGLGPIPKKWKGSCQSSSNFTCNKKIIGARYFRSAGFEGIGDIKSPRDQQGHGTHVASIAAGGYVSKANLMGLANGTARGGVPSARIAVYKVCWSDGCRDADILAAFDEAIADGVDVISISVGADATDYFKDSIAIGSFHAMKNRILTSASAGNTGLELGKVTNVSPWILTVASSTDDRKFLTKLQLGNGLNYEGVSVNTFTSKNGKYPLVYGGDVPNVIAGFSKFDSRYCRTNSLDSNLVKGKIVLCDELSNGESVFLSGAAGTIMRDAENRDNTKPFPLPATFLNGDDGDKALKYIRSTRNPTATILKSVEAIERRTPYVASFSSKGPNSITPEILKPDITAPGVGILAAWSPAAPLSGISGDNRRVLYNIKSGTSMSCPHATAVAAYIKSFFPSWSPAAIKSALMTTAFPLNSTTSPDGEFAYGAGHINPIKALNPGLVYDADERDYVTFLCAQGYNTKTLQSVTGDNSTCKKTSGAVRDLNLPSFAIPTAPLQTFSHKFTRTVTNVGSPVSKYSIKITAPALLKIRVEPSVLSFTSLGQKLTFRVQIAGEIDRAKVSASLVWDDGKHKVRSPIVVYDSST</sequence>
<dbReference type="CDD" id="cd02120">
    <property type="entry name" value="PA_subtilisin_like"/>
    <property type="match status" value="1"/>
</dbReference>
<dbReference type="PROSITE" id="PS00137">
    <property type="entry name" value="SUBTILASE_HIS"/>
    <property type="match status" value="1"/>
</dbReference>
<dbReference type="EMBL" id="JAUIZM010000011">
    <property type="protein sequence ID" value="KAK1355269.1"/>
    <property type="molecule type" value="Genomic_DNA"/>
</dbReference>
<dbReference type="Gene3D" id="3.40.50.200">
    <property type="entry name" value="Peptidase S8/S53 domain"/>
    <property type="match status" value="1"/>
</dbReference>
<comment type="caution">
    <text evidence="12">The sequence shown here is derived from an EMBL/GenBank/DDBJ whole genome shotgun (WGS) entry which is preliminary data.</text>
</comment>
<protein>
    <submittedName>
        <fullName evidence="12">Cucumisin</fullName>
    </submittedName>
</protein>
<feature type="domain" description="Subtilisin-like protease fibronectin type-III" evidence="11">
    <location>
        <begin position="637"/>
        <end position="733"/>
    </location>
</feature>
<evidence type="ECO:0000256" key="7">
    <source>
        <dbReference type="PROSITE-ProRule" id="PRU01240"/>
    </source>
</evidence>
<dbReference type="GO" id="GO:0006508">
    <property type="term" value="P:proteolysis"/>
    <property type="evidence" value="ECO:0007669"/>
    <property type="project" value="UniProtKB-KW"/>
</dbReference>
<evidence type="ECO:0000256" key="4">
    <source>
        <dbReference type="ARBA" id="ARBA00022801"/>
    </source>
</evidence>
<dbReference type="Proteomes" id="UP001237642">
    <property type="component" value="Unassembled WGS sequence"/>
</dbReference>
<evidence type="ECO:0000259" key="11">
    <source>
        <dbReference type="Pfam" id="PF17766"/>
    </source>
</evidence>
<dbReference type="SUPFAM" id="SSF52743">
    <property type="entry name" value="Subtilisin-like"/>
    <property type="match status" value="1"/>
</dbReference>
<dbReference type="Pfam" id="PF05922">
    <property type="entry name" value="Inhibitor_I9"/>
    <property type="match status" value="1"/>
</dbReference>
<feature type="domain" description="Peptidase S8/S53" evidence="9">
    <location>
        <begin position="134"/>
        <end position="582"/>
    </location>
</feature>
<evidence type="ECO:0000256" key="8">
    <source>
        <dbReference type="SAM" id="SignalP"/>
    </source>
</evidence>
<feature type="active site" description="Charge relay system" evidence="6 7">
    <location>
        <position position="206"/>
    </location>
</feature>
<dbReference type="Gene3D" id="3.30.70.80">
    <property type="entry name" value="Peptidase S8 propeptide/proteinase inhibitor I9"/>
    <property type="match status" value="1"/>
</dbReference>
<evidence type="ECO:0000256" key="6">
    <source>
        <dbReference type="PIRSR" id="PIRSR615500-1"/>
    </source>
</evidence>
<dbReference type="Gene3D" id="2.60.40.2310">
    <property type="match status" value="1"/>
</dbReference>
<dbReference type="Gene3D" id="3.50.30.30">
    <property type="match status" value="1"/>
</dbReference>
<dbReference type="GO" id="GO:0004252">
    <property type="term" value="F:serine-type endopeptidase activity"/>
    <property type="evidence" value="ECO:0007669"/>
    <property type="project" value="UniProtKB-UniRule"/>
</dbReference>
<reference evidence="12" key="1">
    <citation type="submission" date="2023-02" db="EMBL/GenBank/DDBJ databases">
        <title>Genome of toxic invasive species Heracleum sosnowskyi carries increased number of genes despite the absence of recent whole-genome duplications.</title>
        <authorList>
            <person name="Schelkunov M."/>
            <person name="Shtratnikova V."/>
            <person name="Makarenko M."/>
            <person name="Klepikova A."/>
            <person name="Omelchenko D."/>
            <person name="Novikova G."/>
            <person name="Obukhova E."/>
            <person name="Bogdanov V."/>
            <person name="Penin A."/>
            <person name="Logacheva M."/>
        </authorList>
    </citation>
    <scope>NUCLEOTIDE SEQUENCE</scope>
    <source>
        <strain evidence="12">Hsosn_3</strain>
        <tissue evidence="12">Leaf</tissue>
    </source>
</reference>
<dbReference type="FunFam" id="3.40.50.200:FF:000006">
    <property type="entry name" value="Subtilisin-like protease SBT1.5"/>
    <property type="match status" value="1"/>
</dbReference>
<dbReference type="FunFam" id="3.30.70.80:FF:000002">
    <property type="entry name" value="Subtilisin-like protease SBT5.3"/>
    <property type="match status" value="1"/>
</dbReference>
<keyword evidence="5 7" id="KW-0720">Serine protease</keyword>
<evidence type="ECO:0000256" key="5">
    <source>
        <dbReference type="ARBA" id="ARBA00022825"/>
    </source>
</evidence>
<dbReference type="InterPro" id="IPR000209">
    <property type="entry name" value="Peptidase_S8/S53_dom"/>
</dbReference>
<dbReference type="InterPro" id="IPR037045">
    <property type="entry name" value="S8pro/Inhibitor_I9_sf"/>
</dbReference>
<proteinExistence type="inferred from homology"/>
<dbReference type="InterPro" id="IPR023828">
    <property type="entry name" value="Peptidase_S8_Ser-AS"/>
</dbReference>
<dbReference type="Pfam" id="PF17766">
    <property type="entry name" value="fn3_6"/>
    <property type="match status" value="1"/>
</dbReference>
<evidence type="ECO:0000259" key="9">
    <source>
        <dbReference type="Pfam" id="PF00082"/>
    </source>
</evidence>
<dbReference type="PROSITE" id="PS51892">
    <property type="entry name" value="SUBTILASE"/>
    <property type="match status" value="1"/>
</dbReference>
<dbReference type="AlphaFoldDB" id="A0AAD8GVH4"/>
<feature type="active site" description="Charge relay system" evidence="6 7">
    <location>
        <position position="142"/>
    </location>
</feature>
<dbReference type="InterPro" id="IPR010259">
    <property type="entry name" value="S8pro/Inhibitor_I9"/>
</dbReference>
<accession>A0AAD8GVH4</accession>
<evidence type="ECO:0000256" key="1">
    <source>
        <dbReference type="ARBA" id="ARBA00011073"/>
    </source>
</evidence>
<dbReference type="PROSITE" id="PS00138">
    <property type="entry name" value="SUBTILASE_SER"/>
    <property type="match status" value="1"/>
</dbReference>
<comment type="similarity">
    <text evidence="1 7">Belongs to the peptidase S8 family.</text>
</comment>
<keyword evidence="13" id="KW-1185">Reference proteome</keyword>
<feature type="chain" id="PRO_5042090277" evidence="8">
    <location>
        <begin position="27"/>
        <end position="738"/>
    </location>
</feature>
<dbReference type="PANTHER" id="PTHR10795">
    <property type="entry name" value="PROPROTEIN CONVERTASE SUBTILISIN/KEXIN"/>
    <property type="match status" value="1"/>
</dbReference>
<feature type="domain" description="Inhibitor I9" evidence="10">
    <location>
        <begin position="36"/>
        <end position="113"/>
    </location>
</feature>
<dbReference type="CDD" id="cd04852">
    <property type="entry name" value="Peptidases_S8_3"/>
    <property type="match status" value="1"/>
</dbReference>
<dbReference type="InterPro" id="IPR022398">
    <property type="entry name" value="Peptidase_S8_His-AS"/>
</dbReference>
<evidence type="ECO:0000313" key="12">
    <source>
        <dbReference type="EMBL" id="KAK1355269.1"/>
    </source>
</evidence>
<keyword evidence="4 7" id="KW-0378">Hydrolase</keyword>
<name>A0AAD8GVH4_9APIA</name>
<evidence type="ECO:0000256" key="2">
    <source>
        <dbReference type="ARBA" id="ARBA00022670"/>
    </source>
</evidence>
<dbReference type="InterPro" id="IPR045051">
    <property type="entry name" value="SBT"/>
</dbReference>
<organism evidence="12 13">
    <name type="scientific">Heracleum sosnowskyi</name>
    <dbReference type="NCBI Taxonomy" id="360622"/>
    <lineage>
        <taxon>Eukaryota</taxon>
        <taxon>Viridiplantae</taxon>
        <taxon>Streptophyta</taxon>
        <taxon>Embryophyta</taxon>
        <taxon>Tracheophyta</taxon>
        <taxon>Spermatophyta</taxon>
        <taxon>Magnoliopsida</taxon>
        <taxon>eudicotyledons</taxon>
        <taxon>Gunneridae</taxon>
        <taxon>Pentapetalae</taxon>
        <taxon>asterids</taxon>
        <taxon>campanulids</taxon>
        <taxon>Apiales</taxon>
        <taxon>Apiaceae</taxon>
        <taxon>Apioideae</taxon>
        <taxon>apioid superclade</taxon>
        <taxon>Tordylieae</taxon>
        <taxon>Tordyliinae</taxon>
        <taxon>Heracleum</taxon>
    </lineage>
</organism>
<evidence type="ECO:0000259" key="10">
    <source>
        <dbReference type="Pfam" id="PF05922"/>
    </source>
</evidence>
<dbReference type="InterPro" id="IPR015500">
    <property type="entry name" value="Peptidase_S8_subtilisin-rel"/>
</dbReference>
<feature type="signal peptide" evidence="8">
    <location>
        <begin position="1"/>
        <end position="26"/>
    </location>
</feature>
<dbReference type="InterPro" id="IPR041469">
    <property type="entry name" value="Subtilisin-like_FN3"/>
</dbReference>
<dbReference type="InterPro" id="IPR034197">
    <property type="entry name" value="Peptidases_S8_3"/>
</dbReference>
<keyword evidence="2 7" id="KW-0645">Protease</keyword>
<keyword evidence="3 8" id="KW-0732">Signal</keyword>
<feature type="active site" description="Charge relay system" evidence="6 7">
    <location>
        <position position="532"/>
    </location>
</feature>
<dbReference type="PRINTS" id="PR00723">
    <property type="entry name" value="SUBTILISIN"/>
</dbReference>
<reference evidence="12" key="2">
    <citation type="submission" date="2023-05" db="EMBL/GenBank/DDBJ databases">
        <authorList>
            <person name="Schelkunov M.I."/>
        </authorList>
    </citation>
    <scope>NUCLEOTIDE SEQUENCE</scope>
    <source>
        <strain evidence="12">Hsosn_3</strain>
        <tissue evidence="12">Leaf</tissue>
    </source>
</reference>
<gene>
    <name evidence="12" type="ORF">POM88_048525</name>
</gene>
<evidence type="ECO:0000313" key="13">
    <source>
        <dbReference type="Proteomes" id="UP001237642"/>
    </source>
</evidence>
<dbReference type="Pfam" id="PF00082">
    <property type="entry name" value="Peptidase_S8"/>
    <property type="match status" value="1"/>
</dbReference>
<evidence type="ECO:0000256" key="3">
    <source>
        <dbReference type="ARBA" id="ARBA00022729"/>
    </source>
</evidence>
<dbReference type="InterPro" id="IPR036852">
    <property type="entry name" value="Peptidase_S8/S53_dom_sf"/>
</dbReference>